<dbReference type="EMBL" id="CACRTU010000009">
    <property type="protein sequence ID" value="VYT80130.1"/>
    <property type="molecule type" value="Genomic_DNA"/>
</dbReference>
<dbReference type="AlphaFoldDB" id="A0A6N2ZQP1"/>
<accession>A0A6N2ZQP1</accession>
<protein>
    <submittedName>
        <fullName evidence="1">Uncharacterized protein</fullName>
    </submittedName>
</protein>
<sequence>MDFYMDKNYCINMFKRELVKSESVIFYKYEL</sequence>
<organism evidence="1">
    <name type="scientific">Clostridium butyricum</name>
    <dbReference type="NCBI Taxonomy" id="1492"/>
    <lineage>
        <taxon>Bacteria</taxon>
        <taxon>Bacillati</taxon>
        <taxon>Bacillota</taxon>
        <taxon>Clostridia</taxon>
        <taxon>Eubacteriales</taxon>
        <taxon>Clostridiaceae</taxon>
        <taxon>Clostridium</taxon>
    </lineage>
</organism>
<name>A0A6N2ZQP1_CLOBU</name>
<evidence type="ECO:0000313" key="1">
    <source>
        <dbReference type="EMBL" id="VYT80130.1"/>
    </source>
</evidence>
<reference evidence="1" key="1">
    <citation type="submission" date="2019-11" db="EMBL/GenBank/DDBJ databases">
        <authorList>
            <person name="Feng L."/>
        </authorList>
    </citation>
    <scope>NUCLEOTIDE SEQUENCE</scope>
    <source>
        <strain evidence="1">CButyricumLFYP62</strain>
    </source>
</reference>
<gene>
    <name evidence="1" type="ORF">CBLFYP62_00777</name>
</gene>
<proteinExistence type="predicted"/>